<accession>A0A1Q9HFI2</accession>
<keyword evidence="3" id="KW-0547">Nucleotide-binding</keyword>
<dbReference type="EMBL" id="MJMJ01000023">
    <property type="protein sequence ID" value="OLQ88487.1"/>
    <property type="molecule type" value="Genomic_DNA"/>
</dbReference>
<dbReference type="PANTHER" id="PTHR43394:SF1">
    <property type="entry name" value="ATP-BINDING CASSETTE SUB-FAMILY B MEMBER 10, MITOCHONDRIAL"/>
    <property type="match status" value="1"/>
</dbReference>
<dbReference type="Gene3D" id="1.20.1560.10">
    <property type="entry name" value="ABC transporter type 1, transmembrane domain"/>
    <property type="match status" value="1"/>
</dbReference>
<dbReference type="GO" id="GO:0015421">
    <property type="term" value="F:ABC-type oligopeptide transporter activity"/>
    <property type="evidence" value="ECO:0007669"/>
    <property type="project" value="TreeGrafter"/>
</dbReference>
<feature type="transmembrane region" description="Helical" evidence="7">
    <location>
        <begin position="56"/>
        <end position="76"/>
    </location>
</feature>
<dbReference type="SUPFAM" id="SSF52540">
    <property type="entry name" value="P-loop containing nucleoside triphosphate hydrolases"/>
    <property type="match status" value="1"/>
</dbReference>
<dbReference type="GO" id="GO:0016887">
    <property type="term" value="F:ATP hydrolysis activity"/>
    <property type="evidence" value="ECO:0007669"/>
    <property type="project" value="InterPro"/>
</dbReference>
<feature type="transmembrane region" description="Helical" evidence="7">
    <location>
        <begin position="244"/>
        <end position="271"/>
    </location>
</feature>
<evidence type="ECO:0000256" key="6">
    <source>
        <dbReference type="ARBA" id="ARBA00023136"/>
    </source>
</evidence>
<dbReference type="PROSITE" id="PS50929">
    <property type="entry name" value="ABC_TM1F"/>
    <property type="match status" value="1"/>
</dbReference>
<dbReference type="Proteomes" id="UP000186313">
    <property type="component" value="Unassembled WGS sequence"/>
</dbReference>
<dbReference type="PANTHER" id="PTHR43394">
    <property type="entry name" value="ATP-DEPENDENT PERMEASE MDL1, MITOCHONDRIAL"/>
    <property type="match status" value="1"/>
</dbReference>
<evidence type="ECO:0000256" key="1">
    <source>
        <dbReference type="ARBA" id="ARBA00004651"/>
    </source>
</evidence>
<feature type="domain" description="ABC transporter" evidence="8">
    <location>
        <begin position="321"/>
        <end position="557"/>
    </location>
</feature>
<dbReference type="PROSITE" id="PS50893">
    <property type="entry name" value="ABC_TRANSPORTER_2"/>
    <property type="match status" value="1"/>
</dbReference>
<dbReference type="PROSITE" id="PS00675">
    <property type="entry name" value="SIGMA54_INTERACT_1"/>
    <property type="match status" value="1"/>
</dbReference>
<dbReference type="InterPro" id="IPR011527">
    <property type="entry name" value="ABC1_TM_dom"/>
</dbReference>
<evidence type="ECO:0000259" key="9">
    <source>
        <dbReference type="PROSITE" id="PS50929"/>
    </source>
</evidence>
<evidence type="ECO:0000313" key="10">
    <source>
        <dbReference type="EMBL" id="OLQ88487.1"/>
    </source>
</evidence>
<dbReference type="InterPro" id="IPR003593">
    <property type="entry name" value="AAA+_ATPase"/>
</dbReference>
<feature type="transmembrane region" description="Helical" evidence="7">
    <location>
        <begin position="20"/>
        <end position="44"/>
    </location>
</feature>
<dbReference type="AlphaFoldDB" id="A0A1Q9HFI2"/>
<keyword evidence="4 10" id="KW-0067">ATP-binding</keyword>
<feature type="domain" description="ABC transmembrane type-1" evidence="9">
    <location>
        <begin position="20"/>
        <end position="290"/>
    </location>
</feature>
<dbReference type="GO" id="GO:0005886">
    <property type="term" value="C:plasma membrane"/>
    <property type="evidence" value="ECO:0007669"/>
    <property type="project" value="UniProtKB-SubCell"/>
</dbReference>
<dbReference type="InterPro" id="IPR003439">
    <property type="entry name" value="ABC_transporter-like_ATP-bd"/>
</dbReference>
<evidence type="ECO:0000259" key="8">
    <source>
        <dbReference type="PROSITE" id="PS50893"/>
    </source>
</evidence>
<dbReference type="GO" id="GO:0005524">
    <property type="term" value="F:ATP binding"/>
    <property type="evidence" value="ECO:0007669"/>
    <property type="project" value="UniProtKB-KW"/>
</dbReference>
<evidence type="ECO:0000256" key="4">
    <source>
        <dbReference type="ARBA" id="ARBA00022840"/>
    </source>
</evidence>
<reference evidence="10 11" key="1">
    <citation type="submission" date="2016-09" db="EMBL/GenBank/DDBJ databases">
        <title>Genomic Taxonomy of the Vibrionaceae.</title>
        <authorList>
            <person name="Gonzalez-Castillo A."/>
            <person name="Gomez-Gil B."/>
            <person name="Enciso-Ibarra K."/>
        </authorList>
    </citation>
    <scope>NUCLEOTIDE SEQUENCE [LARGE SCALE GENOMIC DNA]</scope>
    <source>
        <strain evidence="10 11">CAIM 703</strain>
    </source>
</reference>
<comment type="subcellular location">
    <subcellularLocation>
        <location evidence="1">Cell membrane</location>
        <topology evidence="1">Multi-pass membrane protein</topology>
    </subcellularLocation>
</comment>
<dbReference type="Gene3D" id="3.40.50.300">
    <property type="entry name" value="P-loop containing nucleotide triphosphate hydrolases"/>
    <property type="match status" value="1"/>
</dbReference>
<comment type="caution">
    <text evidence="10">The sequence shown here is derived from an EMBL/GenBank/DDBJ whole genome shotgun (WGS) entry which is preliminary data.</text>
</comment>
<dbReference type="SUPFAM" id="SSF90123">
    <property type="entry name" value="ABC transporter transmembrane region"/>
    <property type="match status" value="1"/>
</dbReference>
<dbReference type="InterPro" id="IPR036640">
    <property type="entry name" value="ABC1_TM_sf"/>
</dbReference>
<feature type="transmembrane region" description="Helical" evidence="7">
    <location>
        <begin position="123"/>
        <end position="141"/>
    </location>
</feature>
<evidence type="ECO:0000256" key="7">
    <source>
        <dbReference type="SAM" id="Phobius"/>
    </source>
</evidence>
<dbReference type="InterPro" id="IPR025662">
    <property type="entry name" value="Sigma_54_int_dom_ATP-bd_1"/>
</dbReference>
<evidence type="ECO:0000256" key="5">
    <source>
        <dbReference type="ARBA" id="ARBA00022989"/>
    </source>
</evidence>
<dbReference type="Pfam" id="PF00005">
    <property type="entry name" value="ABC_tran"/>
    <property type="match status" value="1"/>
</dbReference>
<dbReference type="STRING" id="1381081.BIY22_07825"/>
<dbReference type="InterPro" id="IPR039421">
    <property type="entry name" value="Type_1_exporter"/>
</dbReference>
<keyword evidence="5 7" id="KW-1133">Transmembrane helix</keyword>
<evidence type="ECO:0000313" key="11">
    <source>
        <dbReference type="Proteomes" id="UP000186313"/>
    </source>
</evidence>
<gene>
    <name evidence="10" type="ORF">BIY22_07825</name>
</gene>
<evidence type="ECO:0000256" key="3">
    <source>
        <dbReference type="ARBA" id="ARBA00022741"/>
    </source>
</evidence>
<evidence type="ECO:0000256" key="2">
    <source>
        <dbReference type="ARBA" id="ARBA00022692"/>
    </source>
</evidence>
<proteinExistence type="predicted"/>
<keyword evidence="2 7" id="KW-0812">Transmembrane</keyword>
<name>A0A1Q9HFI2_9VIBR</name>
<dbReference type="OrthoDB" id="9806127at2"/>
<keyword evidence="6 7" id="KW-0472">Membrane</keyword>
<protein>
    <submittedName>
        <fullName evidence="10">ATP-binding protein</fullName>
    </submittedName>
</protein>
<dbReference type="InterPro" id="IPR027417">
    <property type="entry name" value="P-loop_NTPase"/>
</dbReference>
<organism evidence="10 11">
    <name type="scientific">Vibrio panuliri</name>
    <dbReference type="NCBI Taxonomy" id="1381081"/>
    <lineage>
        <taxon>Bacteria</taxon>
        <taxon>Pseudomonadati</taxon>
        <taxon>Pseudomonadota</taxon>
        <taxon>Gammaproteobacteria</taxon>
        <taxon>Vibrionales</taxon>
        <taxon>Vibrionaceae</taxon>
        <taxon>Vibrio</taxon>
    </lineage>
</organism>
<sequence>MDITQSQWSEISPFNRRVVLTLIFAGFFLNLLILVVPIYSLQVFDRVLTSRSMDTLLLISAIVFFLLVIQAAMDILRNRYLYKKSVHLDALLSSHLFALNTIQPQQPTLHDVKELKAFMVSPAFLLPFDLIWTPLFILVLFNLHPLIGALALISICLVGGLAYFIHKRKEKQFAHAQMMESACRAANEQVVHQAESVQSQYLSHGLRQQYQHLTAERIWHELELGHTTSTLTSMAKCLRFTLQMAIMGLGAWLVVNNSMTAGGIIAGSILMSRTLQPLEQLPNSLQVWRNVLDAHQRISAHFTVQPNNTQTTEFSQVKGALHIDGLTWYPEQAKLPLLKNIRLKLECGNSVMVMGDSGSGKSVLCKLLANIYQPHSGDIKIDGARLPQWDSAQLKSVIGYAPQHTSFVAGTIKQNIAHFDPQLDDDKVISAAKKIAIHQDIISLPNGYNTIIGSHNDTIPMGLLKGISVARALYYQPKLLILDEPDAHLDSAKRNAFYHLLPQLKQSHTAVVIVSHNTQLIQHVDWVVQLKSGEITSAHSSEQAAKVYNINQAVAYG</sequence>
<feature type="transmembrane region" description="Helical" evidence="7">
    <location>
        <begin position="147"/>
        <end position="165"/>
    </location>
</feature>
<dbReference type="SMART" id="SM00382">
    <property type="entry name" value="AAA"/>
    <property type="match status" value="1"/>
</dbReference>